<dbReference type="Gene3D" id="3.40.50.2000">
    <property type="entry name" value="Glycogen Phosphorylase B"/>
    <property type="match status" value="2"/>
</dbReference>
<reference evidence="3 4" key="1">
    <citation type="journal article" date="2015" name="Stand. Genomic Sci.">
        <title>Genomic Encyclopedia of Bacterial and Archaeal Type Strains, Phase III: the genomes of soil and plant-associated and newly described type strains.</title>
        <authorList>
            <person name="Whitman W.B."/>
            <person name="Woyke T."/>
            <person name="Klenk H.P."/>
            <person name="Zhou Y."/>
            <person name="Lilburn T.G."/>
            <person name="Beck B.J."/>
            <person name="De Vos P."/>
            <person name="Vandamme P."/>
            <person name="Eisen J.A."/>
            <person name="Garrity G."/>
            <person name="Hugenholtz P."/>
            <person name="Kyrpides N.C."/>
        </authorList>
    </citation>
    <scope>NUCLEOTIDE SEQUENCE [LARGE SCALE GENOMIC DNA]</scope>
    <source>
        <strain evidence="3 4">CGMCC 1.10115</strain>
    </source>
</reference>
<evidence type="ECO:0000313" key="3">
    <source>
        <dbReference type="EMBL" id="TWH79227.1"/>
    </source>
</evidence>
<name>A0A562J7V0_9BACI</name>
<evidence type="ECO:0000259" key="1">
    <source>
        <dbReference type="Pfam" id="PF00534"/>
    </source>
</evidence>
<dbReference type="EMBL" id="VLKI01000024">
    <property type="protein sequence ID" value="TWH79227.1"/>
    <property type="molecule type" value="Genomic_DNA"/>
</dbReference>
<dbReference type="GO" id="GO:0016757">
    <property type="term" value="F:glycosyltransferase activity"/>
    <property type="evidence" value="ECO:0007669"/>
    <property type="project" value="InterPro"/>
</dbReference>
<comment type="caution">
    <text evidence="3">The sequence shown here is derived from an EMBL/GenBank/DDBJ whole genome shotgun (WGS) entry which is preliminary data.</text>
</comment>
<sequence length="376" mass="43478">MEKRIRVLHIFGQMSYGGAEIRTIELMKSLDRDNYQFDFCTLSGKQGELDDTIRNLGGEILPCNYRSVNFPFKFKQLLRNNNYDVVHSHVHTFSGLILKLAKSENVNKRIAHFRSSEDNMDYSIKKRLQRSIMINWIKKYATDIISVNKGSLNSVFGHNWEKDSRFRVIYNGIDTTNFSTHTIDDSNELRRRYNISDNTKLITHVGRFVEAKNHIKILTVFKKFLEYEPNTLLMLVGKGSNEIEGKCKRMAKELKIDDKIIFVGVSDDIPNILLSSDLLIFPSIWEGLPGVVLEACAAKLPVLASDLDGIREVEQYFPELIHCLPVELSDELWAKKAFYILNSKQKSNRFNMSFENSIFTIHKNLESLYNIYGDKL</sequence>
<dbReference type="OrthoDB" id="9804196at2"/>
<dbReference type="PANTHER" id="PTHR12526">
    <property type="entry name" value="GLYCOSYLTRANSFERASE"/>
    <property type="match status" value="1"/>
</dbReference>
<feature type="domain" description="Glycosyl transferase family 1" evidence="1">
    <location>
        <begin position="186"/>
        <end position="348"/>
    </location>
</feature>
<dbReference type="RefSeq" id="WP_144545897.1">
    <property type="nucleotide sequence ID" value="NZ_CBCSDC010000032.1"/>
</dbReference>
<dbReference type="InterPro" id="IPR001296">
    <property type="entry name" value="Glyco_trans_1"/>
</dbReference>
<protein>
    <submittedName>
        <fullName evidence="3">Glycosyltransferase involved in cell wall biosynthesis</fullName>
    </submittedName>
</protein>
<dbReference type="GeneID" id="65406042"/>
<evidence type="ECO:0000313" key="4">
    <source>
        <dbReference type="Proteomes" id="UP000318667"/>
    </source>
</evidence>
<keyword evidence="4" id="KW-1185">Reference proteome</keyword>
<dbReference type="Pfam" id="PF13439">
    <property type="entry name" value="Glyco_transf_4"/>
    <property type="match status" value="1"/>
</dbReference>
<dbReference type="SUPFAM" id="SSF53756">
    <property type="entry name" value="UDP-Glycosyltransferase/glycogen phosphorylase"/>
    <property type="match status" value="1"/>
</dbReference>
<dbReference type="InterPro" id="IPR028098">
    <property type="entry name" value="Glyco_trans_4-like_N"/>
</dbReference>
<gene>
    <name evidence="3" type="ORF">IQ19_04973</name>
</gene>
<dbReference type="Proteomes" id="UP000318667">
    <property type="component" value="Unassembled WGS sequence"/>
</dbReference>
<proteinExistence type="predicted"/>
<evidence type="ECO:0000259" key="2">
    <source>
        <dbReference type="Pfam" id="PF13439"/>
    </source>
</evidence>
<keyword evidence="3" id="KW-0808">Transferase</keyword>
<feature type="domain" description="Glycosyltransferase subfamily 4-like N-terminal" evidence="2">
    <location>
        <begin position="16"/>
        <end position="176"/>
    </location>
</feature>
<dbReference type="Pfam" id="PF00534">
    <property type="entry name" value="Glycos_transf_1"/>
    <property type="match status" value="1"/>
</dbReference>
<accession>A0A562J7V0</accession>
<dbReference type="AlphaFoldDB" id="A0A562J7V0"/>
<organism evidence="3 4">
    <name type="scientific">Cytobacillus oceanisediminis</name>
    <dbReference type="NCBI Taxonomy" id="665099"/>
    <lineage>
        <taxon>Bacteria</taxon>
        <taxon>Bacillati</taxon>
        <taxon>Bacillota</taxon>
        <taxon>Bacilli</taxon>
        <taxon>Bacillales</taxon>
        <taxon>Bacillaceae</taxon>
        <taxon>Cytobacillus</taxon>
    </lineage>
</organism>